<keyword evidence="13" id="KW-0275">Fatty acid biosynthesis</keyword>
<dbReference type="EMBL" id="SZVO01000012">
    <property type="protein sequence ID" value="TKT89448.1"/>
    <property type="molecule type" value="Genomic_DNA"/>
</dbReference>
<keyword evidence="12 14" id="KW-0472">Membrane</keyword>
<dbReference type="GO" id="GO:0016020">
    <property type="term" value="C:membrane"/>
    <property type="evidence" value="ECO:0007669"/>
    <property type="project" value="InterPro"/>
</dbReference>
<keyword evidence="10" id="KW-0560">Oxidoreductase</keyword>
<feature type="transmembrane region" description="Helical" evidence="14">
    <location>
        <begin position="55"/>
        <end position="76"/>
    </location>
</feature>
<dbReference type="OrthoDB" id="9784228at2"/>
<name>A0A4U6D113_9BACT</name>
<dbReference type="PANTHER" id="PTHR12863">
    <property type="entry name" value="FATTY ACID HYDROXYLASE"/>
    <property type="match status" value="1"/>
</dbReference>
<comment type="caution">
    <text evidence="16">The sequence shown here is derived from an EMBL/GenBank/DDBJ whole genome shotgun (WGS) entry which is preliminary data.</text>
</comment>
<feature type="transmembrane region" description="Helical" evidence="14">
    <location>
        <begin position="140"/>
        <end position="161"/>
    </location>
</feature>
<comment type="cofactor">
    <cofactor evidence="1">
        <name>Zn(2+)</name>
        <dbReference type="ChEBI" id="CHEBI:29105"/>
    </cofactor>
</comment>
<evidence type="ECO:0000256" key="13">
    <source>
        <dbReference type="ARBA" id="ARBA00023160"/>
    </source>
</evidence>
<evidence type="ECO:0000256" key="8">
    <source>
        <dbReference type="ARBA" id="ARBA00022833"/>
    </source>
</evidence>
<evidence type="ECO:0000256" key="6">
    <source>
        <dbReference type="ARBA" id="ARBA00022824"/>
    </source>
</evidence>
<keyword evidence="8" id="KW-0862">Zinc</keyword>
<dbReference type="InterPro" id="IPR014430">
    <property type="entry name" value="Scs7"/>
</dbReference>
<evidence type="ECO:0000256" key="10">
    <source>
        <dbReference type="ARBA" id="ARBA00023002"/>
    </source>
</evidence>
<keyword evidence="3" id="KW-0444">Lipid biosynthesis</keyword>
<keyword evidence="4 14" id="KW-0812">Transmembrane</keyword>
<sequence>MARNYISNSKDSVRMFKSNLLESLSKVHFSVPLFIFIPVIIYFTYQAFGIEKMQIIPFLSYYLLGLFIWSLTEYVMHRFIFHLEPMPGVKWMERVHFIFHGVHHDYPSDARRLVLPPSVSIPLSTGFYLLFSLFLDPAQLAAFFSAFITGYLCYDMMHYAFHHANFKNKYWKKLKDHHMLHHYADAHKGYGVSSVFWDKIFLSDFEKKNEKIRTDNKQLAD</sequence>
<feature type="transmembrane region" description="Helical" evidence="14">
    <location>
        <begin position="113"/>
        <end position="134"/>
    </location>
</feature>
<evidence type="ECO:0000256" key="12">
    <source>
        <dbReference type="ARBA" id="ARBA00023136"/>
    </source>
</evidence>
<dbReference type="GO" id="GO:0080132">
    <property type="term" value="F:fatty acid 2-hydroxylase activity"/>
    <property type="evidence" value="ECO:0007669"/>
    <property type="project" value="InterPro"/>
</dbReference>
<dbReference type="RefSeq" id="WP_137342585.1">
    <property type="nucleotide sequence ID" value="NZ_SZVO01000012.1"/>
</dbReference>
<protein>
    <submittedName>
        <fullName evidence="16">Fatty acid hydroxylase</fullName>
    </submittedName>
</protein>
<dbReference type="AlphaFoldDB" id="A0A4U6D113"/>
<keyword evidence="6" id="KW-0256">Endoplasmic reticulum</keyword>
<dbReference type="InterPro" id="IPR006694">
    <property type="entry name" value="Fatty_acid_hydroxylase"/>
</dbReference>
<gene>
    <name evidence="16" type="ORF">FDK13_24190</name>
</gene>
<dbReference type="Pfam" id="PF04116">
    <property type="entry name" value="FA_hydroxylase"/>
    <property type="match status" value="1"/>
</dbReference>
<keyword evidence="11" id="KW-0443">Lipid metabolism</keyword>
<evidence type="ECO:0000313" key="16">
    <source>
        <dbReference type="EMBL" id="TKT89448.1"/>
    </source>
</evidence>
<evidence type="ECO:0000256" key="5">
    <source>
        <dbReference type="ARBA" id="ARBA00022723"/>
    </source>
</evidence>
<keyword evidence="17" id="KW-1185">Reference proteome</keyword>
<organism evidence="16 17">
    <name type="scientific">Dyadobacter frigoris</name>
    <dbReference type="NCBI Taxonomy" id="2576211"/>
    <lineage>
        <taxon>Bacteria</taxon>
        <taxon>Pseudomonadati</taxon>
        <taxon>Bacteroidota</taxon>
        <taxon>Cytophagia</taxon>
        <taxon>Cytophagales</taxon>
        <taxon>Spirosomataceae</taxon>
        <taxon>Dyadobacter</taxon>
    </lineage>
</organism>
<dbReference type="GO" id="GO:0005506">
    <property type="term" value="F:iron ion binding"/>
    <property type="evidence" value="ECO:0007669"/>
    <property type="project" value="InterPro"/>
</dbReference>
<dbReference type="GO" id="GO:0006633">
    <property type="term" value="P:fatty acid biosynthetic process"/>
    <property type="evidence" value="ECO:0007669"/>
    <property type="project" value="UniProtKB-KW"/>
</dbReference>
<feature type="domain" description="Fatty acid hydroxylase" evidence="15">
    <location>
        <begin position="63"/>
        <end position="201"/>
    </location>
</feature>
<reference evidence="16 17" key="1">
    <citation type="submission" date="2019-05" db="EMBL/GenBank/DDBJ databases">
        <title>Dyadobacter AR-3-8 sp. nov., isolated from arctic soil.</title>
        <authorList>
            <person name="Chaudhary D.K."/>
        </authorList>
    </citation>
    <scope>NUCLEOTIDE SEQUENCE [LARGE SCALE GENOMIC DNA]</scope>
    <source>
        <strain evidence="16 17">AR-3-8</strain>
    </source>
</reference>
<evidence type="ECO:0000256" key="3">
    <source>
        <dbReference type="ARBA" id="ARBA00022516"/>
    </source>
</evidence>
<accession>A0A4U6D113</accession>
<evidence type="ECO:0000256" key="1">
    <source>
        <dbReference type="ARBA" id="ARBA00001947"/>
    </source>
</evidence>
<evidence type="ECO:0000256" key="2">
    <source>
        <dbReference type="ARBA" id="ARBA00004477"/>
    </source>
</evidence>
<evidence type="ECO:0000256" key="9">
    <source>
        <dbReference type="ARBA" id="ARBA00022989"/>
    </source>
</evidence>
<keyword evidence="5" id="KW-0479">Metal-binding</keyword>
<evidence type="ECO:0000256" key="11">
    <source>
        <dbReference type="ARBA" id="ARBA00023098"/>
    </source>
</evidence>
<evidence type="ECO:0000256" key="14">
    <source>
        <dbReference type="SAM" id="Phobius"/>
    </source>
</evidence>
<feature type="transmembrane region" description="Helical" evidence="14">
    <location>
        <begin position="20"/>
        <end position="43"/>
    </location>
</feature>
<dbReference type="PANTHER" id="PTHR12863:SF1">
    <property type="entry name" value="FATTY ACID 2-HYDROXYLASE"/>
    <property type="match status" value="1"/>
</dbReference>
<evidence type="ECO:0000259" key="15">
    <source>
        <dbReference type="Pfam" id="PF04116"/>
    </source>
</evidence>
<evidence type="ECO:0000256" key="4">
    <source>
        <dbReference type="ARBA" id="ARBA00022692"/>
    </source>
</evidence>
<comment type="subcellular location">
    <subcellularLocation>
        <location evidence="2">Endoplasmic reticulum membrane</location>
        <topology evidence="2">Multi-pass membrane protein</topology>
    </subcellularLocation>
</comment>
<proteinExistence type="predicted"/>
<keyword evidence="9 14" id="KW-1133">Transmembrane helix</keyword>
<evidence type="ECO:0000313" key="17">
    <source>
        <dbReference type="Proteomes" id="UP000304900"/>
    </source>
</evidence>
<evidence type="ECO:0000256" key="7">
    <source>
        <dbReference type="ARBA" id="ARBA00022832"/>
    </source>
</evidence>
<dbReference type="Proteomes" id="UP000304900">
    <property type="component" value="Unassembled WGS sequence"/>
</dbReference>
<keyword evidence="7" id="KW-0276">Fatty acid metabolism</keyword>